<dbReference type="EMBL" id="BK032541">
    <property type="protein sequence ID" value="DAF46602.1"/>
    <property type="molecule type" value="Genomic_DNA"/>
</dbReference>
<evidence type="ECO:0000313" key="1">
    <source>
        <dbReference type="EMBL" id="DAF46602.1"/>
    </source>
</evidence>
<sequence length="55" mass="6602">MEKKNLIVRFMKKIDDKRRIVLPKVITDQVKSKEFYVELYDDGHIELIPIKIGEK</sequence>
<proteinExistence type="predicted"/>
<reference evidence="1" key="1">
    <citation type="journal article" date="2021" name="Proc. Natl. Acad. Sci. U.S.A.">
        <title>A Catalog of Tens of Thousands of Viruses from Human Metagenomes Reveals Hidden Associations with Chronic Diseases.</title>
        <authorList>
            <person name="Tisza M.J."/>
            <person name="Buck C.B."/>
        </authorList>
    </citation>
    <scope>NUCLEOTIDE SEQUENCE</scope>
    <source>
        <strain evidence="1">CtqwY3</strain>
    </source>
</reference>
<accession>A0A8S5S7C4</accession>
<protein>
    <submittedName>
        <fullName evidence="1">MraZ protein</fullName>
    </submittedName>
</protein>
<organism evidence="1">
    <name type="scientific">Siphoviridae sp. ctqwY3</name>
    <dbReference type="NCBI Taxonomy" id="2827951"/>
    <lineage>
        <taxon>Viruses</taxon>
        <taxon>Duplodnaviria</taxon>
        <taxon>Heunggongvirae</taxon>
        <taxon>Uroviricota</taxon>
        <taxon>Caudoviricetes</taxon>
    </lineage>
</organism>
<name>A0A8S5S7C4_9CAUD</name>